<name>A0A1G7CVT0_9SPHI</name>
<dbReference type="SUPFAM" id="SSF48173">
    <property type="entry name" value="Cryptochrome/photolyase FAD-binding domain"/>
    <property type="match status" value="1"/>
</dbReference>
<evidence type="ECO:0000256" key="7">
    <source>
        <dbReference type="RuleBase" id="RU367151"/>
    </source>
</evidence>
<dbReference type="InterPro" id="IPR036134">
    <property type="entry name" value="Crypto/Photolyase_FAD-like_sf"/>
</dbReference>
<dbReference type="Proteomes" id="UP000199072">
    <property type="component" value="Unassembled WGS sequence"/>
</dbReference>
<dbReference type="InterPro" id="IPR036155">
    <property type="entry name" value="Crypto/Photolyase_N_sf"/>
</dbReference>
<feature type="domain" description="Photolyase/cryptochrome alpha/beta" evidence="8">
    <location>
        <begin position="4"/>
        <end position="138"/>
    </location>
</feature>
<dbReference type="PANTHER" id="PTHR11455">
    <property type="entry name" value="CRYPTOCHROME"/>
    <property type="match status" value="1"/>
</dbReference>
<evidence type="ECO:0000256" key="3">
    <source>
        <dbReference type="ARBA" id="ARBA00022630"/>
    </source>
</evidence>
<evidence type="ECO:0000256" key="1">
    <source>
        <dbReference type="ARBA" id="ARBA00005862"/>
    </source>
</evidence>
<dbReference type="Gene3D" id="3.40.50.620">
    <property type="entry name" value="HUPs"/>
    <property type="match status" value="1"/>
</dbReference>
<dbReference type="InterPro" id="IPR006050">
    <property type="entry name" value="DNA_photolyase_N"/>
</dbReference>
<organism evidence="9 10">
    <name type="scientific">Mucilaginibacter pineti</name>
    <dbReference type="NCBI Taxonomy" id="1391627"/>
    <lineage>
        <taxon>Bacteria</taxon>
        <taxon>Pseudomonadati</taxon>
        <taxon>Bacteroidota</taxon>
        <taxon>Sphingobacteriia</taxon>
        <taxon>Sphingobacteriales</taxon>
        <taxon>Sphingobacteriaceae</taxon>
        <taxon>Mucilaginibacter</taxon>
    </lineage>
</organism>
<evidence type="ECO:0000313" key="9">
    <source>
        <dbReference type="EMBL" id="SDE43438.1"/>
    </source>
</evidence>
<comment type="similarity">
    <text evidence="1 7">Belongs to the DNA photolyase class-1 family.</text>
</comment>
<dbReference type="GO" id="GO:0003677">
    <property type="term" value="F:DNA binding"/>
    <property type="evidence" value="ECO:0007669"/>
    <property type="project" value="TreeGrafter"/>
</dbReference>
<evidence type="ECO:0000313" key="10">
    <source>
        <dbReference type="Proteomes" id="UP000199072"/>
    </source>
</evidence>
<dbReference type="SUPFAM" id="SSF52425">
    <property type="entry name" value="Cryptochrome/photolyase, N-terminal domain"/>
    <property type="match status" value="1"/>
</dbReference>
<dbReference type="GO" id="GO:0003904">
    <property type="term" value="F:deoxyribodipyrimidine photo-lyase activity"/>
    <property type="evidence" value="ECO:0007669"/>
    <property type="project" value="TreeGrafter"/>
</dbReference>
<accession>A0A1G7CVT0</accession>
<dbReference type="Pfam" id="PF00875">
    <property type="entry name" value="DNA_photolyase"/>
    <property type="match status" value="1"/>
</dbReference>
<comment type="function">
    <text evidence="7">May have a photoreceptor function.</text>
</comment>
<dbReference type="AlphaFoldDB" id="A0A1G7CVT0"/>
<feature type="binding site" evidence="6">
    <location>
        <begin position="244"/>
        <end position="248"/>
    </location>
    <ligand>
        <name>FAD</name>
        <dbReference type="ChEBI" id="CHEBI:57692"/>
    </ligand>
</feature>
<gene>
    <name evidence="9" type="ORF">SAMN05216464_106122</name>
</gene>
<keyword evidence="9" id="KW-0456">Lyase</keyword>
<feature type="binding site" evidence="6">
    <location>
        <begin position="282"/>
        <end position="289"/>
    </location>
    <ligand>
        <name>FAD</name>
        <dbReference type="ChEBI" id="CHEBI:57692"/>
    </ligand>
</feature>
<dbReference type="InterPro" id="IPR002081">
    <property type="entry name" value="Cryptochrome/DNA_photolyase_1"/>
</dbReference>
<evidence type="ECO:0000256" key="2">
    <source>
        <dbReference type="ARBA" id="ARBA00017881"/>
    </source>
</evidence>
<evidence type="ECO:0000256" key="6">
    <source>
        <dbReference type="PIRSR" id="PIRSR602081-1"/>
    </source>
</evidence>
<keyword evidence="3 6" id="KW-0285">Flavoprotein</keyword>
<keyword evidence="5 7" id="KW-0157">Chromophore</keyword>
<dbReference type="Gene3D" id="1.25.40.80">
    <property type="match status" value="1"/>
</dbReference>
<dbReference type="PRINTS" id="PR00147">
    <property type="entry name" value="DNAPHOTLYASE"/>
</dbReference>
<protein>
    <recommendedName>
        <fullName evidence="2 7">Cryptochrome DASH</fullName>
    </recommendedName>
</protein>
<keyword evidence="10" id="KW-1185">Reference proteome</keyword>
<dbReference type="InterPro" id="IPR014133">
    <property type="entry name" value="Cry_DASH"/>
</dbReference>
<dbReference type="InterPro" id="IPR005101">
    <property type="entry name" value="Cryptochr/Photolyase_FAD-bd"/>
</dbReference>
<dbReference type="OrthoDB" id="9772484at2"/>
<reference evidence="9 10" key="1">
    <citation type="submission" date="2016-10" db="EMBL/GenBank/DDBJ databases">
        <authorList>
            <person name="de Groot N.N."/>
        </authorList>
    </citation>
    <scope>NUCLEOTIDE SEQUENCE [LARGE SCALE GENOMIC DNA]</scope>
    <source>
        <strain evidence="9 10">47C3B</strain>
    </source>
</reference>
<evidence type="ECO:0000256" key="4">
    <source>
        <dbReference type="ARBA" id="ARBA00022827"/>
    </source>
</evidence>
<keyword evidence="4 6" id="KW-0274">FAD</keyword>
<comment type="cofactor">
    <cofactor evidence="7">
        <name>(6R)-5,10-methylene-5,6,7,8-tetrahydrofolate</name>
        <dbReference type="ChEBI" id="CHEBI:15636"/>
    </cofactor>
    <text evidence="7">Binds 1 5,10-methenyltetrahydrofolate (MTHF) per subunit.</text>
</comment>
<dbReference type="EMBL" id="FNAI01000006">
    <property type="protein sequence ID" value="SDE43438.1"/>
    <property type="molecule type" value="Genomic_DNA"/>
</dbReference>
<dbReference type="PANTHER" id="PTHR11455:SF22">
    <property type="entry name" value="CRYPTOCHROME DASH"/>
    <property type="match status" value="1"/>
</dbReference>
<dbReference type="Gene3D" id="1.10.579.10">
    <property type="entry name" value="DNA Cyclobutane Dipyrimidine Photolyase, subunit A, domain 3"/>
    <property type="match status" value="1"/>
</dbReference>
<dbReference type="GO" id="GO:0071949">
    <property type="term" value="F:FAD binding"/>
    <property type="evidence" value="ECO:0007669"/>
    <property type="project" value="TreeGrafter"/>
</dbReference>
<dbReference type="GO" id="GO:0000719">
    <property type="term" value="P:photoreactive repair"/>
    <property type="evidence" value="ECO:0007669"/>
    <property type="project" value="TreeGrafter"/>
</dbReference>
<proteinExistence type="inferred from homology"/>
<dbReference type="STRING" id="1391627.SAMN05216464_106122"/>
<dbReference type="RefSeq" id="WP_091150034.1">
    <property type="nucleotide sequence ID" value="NZ_FNAI01000006.1"/>
</dbReference>
<dbReference type="Pfam" id="PF03441">
    <property type="entry name" value="FAD_binding_7"/>
    <property type="match status" value="1"/>
</dbReference>
<comment type="cofactor">
    <cofactor evidence="6 7">
        <name>FAD</name>
        <dbReference type="ChEBI" id="CHEBI:57692"/>
    </cofactor>
    <text evidence="6 7">Binds 1 FAD per subunit.</text>
</comment>
<dbReference type="PROSITE" id="PS51645">
    <property type="entry name" value="PHR_CRY_ALPHA_BETA"/>
    <property type="match status" value="1"/>
</dbReference>
<dbReference type="NCBIfam" id="TIGR02765">
    <property type="entry name" value="crypto_DASH"/>
    <property type="match status" value="1"/>
</dbReference>
<evidence type="ECO:0000256" key="5">
    <source>
        <dbReference type="ARBA" id="ARBA00022991"/>
    </source>
</evidence>
<sequence length="438" mass="49839">MSDRTILVWFRNDLRIHDNEILLEAVRKADKVLPVYCFDPYYFQHNVSGNPKTGSFRARFLLEAVADLRKNLQTYGADLIIRVGDPAEVLPQLAEQYQVNEVYHHREVAYEETEISEKVETALWKMRLNLKHFIGHTMYHKEDLPFPIKDIPDSFAVFKKKVDRDSNVRPCVPTPEHIYTPEITVAGELPTLQQLGLNEPVDDPRATNYFQGGETAALVQLHNYFSKADQLVKGKGRNGSINTSSKLSAWLSVGCISPRQVYWEIFKQNQDGSVPAGMLKLELLWRDYFRFMFKKHGQKFIKATKADTEAPASAADDAGFEKWKAGKTGVPFIDACMHELNATGYICSQCRQIVASYLVNDIKADWTKGATYFEEKLIDYSPASNWGNWAFIAGVNDAKESKYTIAAMQQKELETKTDFVNTWQSSPKDEAGDLVVVR</sequence>
<evidence type="ECO:0000259" key="8">
    <source>
        <dbReference type="PROSITE" id="PS51645"/>
    </source>
</evidence>
<dbReference type="InterPro" id="IPR014729">
    <property type="entry name" value="Rossmann-like_a/b/a_fold"/>
</dbReference>